<dbReference type="OrthoDB" id="9797709at2"/>
<dbReference type="GO" id="GO:0016787">
    <property type="term" value="F:hydrolase activity"/>
    <property type="evidence" value="ECO:0007669"/>
    <property type="project" value="UniProtKB-KW"/>
</dbReference>
<gene>
    <name evidence="2" type="ORF">D7Z94_13325</name>
</gene>
<dbReference type="InterPro" id="IPR012338">
    <property type="entry name" value="Beta-lactam/transpept-like"/>
</dbReference>
<dbReference type="Proteomes" id="UP000276603">
    <property type="component" value="Unassembled WGS sequence"/>
</dbReference>
<accession>A0A3B0C2M9</accession>
<dbReference type="InterPro" id="IPR001466">
    <property type="entry name" value="Beta-lactam-related"/>
</dbReference>
<evidence type="ECO:0000259" key="1">
    <source>
        <dbReference type="Pfam" id="PF00144"/>
    </source>
</evidence>
<dbReference type="EMBL" id="RBCJ01000003">
    <property type="protein sequence ID" value="RKN80313.1"/>
    <property type="molecule type" value="Genomic_DNA"/>
</dbReference>
<dbReference type="InterPro" id="IPR050491">
    <property type="entry name" value="AmpC-like"/>
</dbReference>
<sequence length="328" mass="36470">MEDYNVPGVSIALARHGKIEWVRAYGIANEENGQKVDVNTLFQAGSISKPIAALAALQLFEKGLVRLDEDVNNYLQGWKIENNDLTKDEKVTLERILTHTAGLTVHGFPGYRQYEELPEIEEVLNGEGNTSKVKVNRIPGSNWKYSGGGYSIMEKVIEDVSGLPLEEYMNENVLGPLSMNNSTFKQPLSEIRHSSASAAHNSRGKVVSGLWHNYPEQAAAGLWTTPNDLAKYCIEIHEILTGRKEGILKKETIELMLTKHERQWGLGPRLDKEGDSLLFGHGGNNKGFANNYTSFAYLGNSLIIMTNGDNGGDLIDEIQKSIFTAYQW</sequence>
<evidence type="ECO:0000313" key="2">
    <source>
        <dbReference type="EMBL" id="RKN80313.1"/>
    </source>
</evidence>
<feature type="domain" description="Beta-lactamase-related" evidence="1">
    <location>
        <begin position="1"/>
        <end position="311"/>
    </location>
</feature>
<proteinExistence type="predicted"/>
<keyword evidence="3" id="KW-1185">Reference proteome</keyword>
<dbReference type="Pfam" id="PF00144">
    <property type="entry name" value="Beta-lactamase"/>
    <property type="match status" value="1"/>
</dbReference>
<organism evidence="2 3">
    <name type="scientific">Ulvibacterium marinum</name>
    <dbReference type="NCBI Taxonomy" id="2419782"/>
    <lineage>
        <taxon>Bacteria</taxon>
        <taxon>Pseudomonadati</taxon>
        <taxon>Bacteroidota</taxon>
        <taxon>Flavobacteriia</taxon>
        <taxon>Flavobacteriales</taxon>
        <taxon>Flavobacteriaceae</taxon>
        <taxon>Ulvibacterium</taxon>
    </lineage>
</organism>
<dbReference type="AlphaFoldDB" id="A0A3B0C2M9"/>
<dbReference type="PANTHER" id="PTHR46825:SF12">
    <property type="entry name" value="PENICILLIN-BINDING PROTEIN 4"/>
    <property type="match status" value="1"/>
</dbReference>
<evidence type="ECO:0000313" key="3">
    <source>
        <dbReference type="Proteomes" id="UP000276603"/>
    </source>
</evidence>
<keyword evidence="2" id="KW-0378">Hydrolase</keyword>
<protein>
    <submittedName>
        <fullName evidence="2">Class A beta-lactamase-related serine hydrolase</fullName>
    </submittedName>
</protein>
<reference evidence="2 3" key="1">
    <citation type="submission" date="2018-10" db="EMBL/GenBank/DDBJ databases">
        <title>Ulvibacterium marinum gen. nov., sp. nov., a novel marine bacterium of the family Flavobacteriaceae, isolated from a culture of the green alga Ulva prolifera.</title>
        <authorList>
            <person name="Zhang Z."/>
        </authorList>
    </citation>
    <scope>NUCLEOTIDE SEQUENCE [LARGE SCALE GENOMIC DNA]</scope>
    <source>
        <strain evidence="2 3">CCMM003</strain>
    </source>
</reference>
<dbReference type="PANTHER" id="PTHR46825">
    <property type="entry name" value="D-ALANYL-D-ALANINE-CARBOXYPEPTIDASE/ENDOPEPTIDASE AMPH"/>
    <property type="match status" value="1"/>
</dbReference>
<comment type="caution">
    <text evidence="2">The sequence shown here is derived from an EMBL/GenBank/DDBJ whole genome shotgun (WGS) entry which is preliminary data.</text>
</comment>
<dbReference type="SUPFAM" id="SSF56601">
    <property type="entry name" value="beta-lactamase/transpeptidase-like"/>
    <property type="match status" value="1"/>
</dbReference>
<dbReference type="Gene3D" id="3.40.710.10">
    <property type="entry name" value="DD-peptidase/beta-lactamase superfamily"/>
    <property type="match status" value="1"/>
</dbReference>
<name>A0A3B0C2M9_9FLAO</name>